<keyword evidence="1" id="KW-1003">Cell membrane</keyword>
<dbReference type="RefSeq" id="WP_077837042.1">
    <property type="nucleotide sequence ID" value="NZ_JABAGD010000021.1"/>
</dbReference>
<accession>A0A1S8SKR2</accession>
<evidence type="ECO:0000313" key="8">
    <source>
        <dbReference type="Proteomes" id="UP000190973"/>
    </source>
</evidence>
<protein>
    <submittedName>
        <fullName evidence="7">Manganese efflux pump MntP</fullName>
    </submittedName>
</protein>
<reference evidence="7 8" key="1">
    <citation type="submission" date="2016-05" db="EMBL/GenBank/DDBJ databases">
        <title>Microbial solvent formation.</title>
        <authorList>
            <person name="Poehlein A."/>
            <person name="Montoya Solano J.D."/>
            <person name="Flitsch S."/>
            <person name="Krabben P."/>
            <person name="Duerre P."/>
            <person name="Daniel R."/>
        </authorList>
    </citation>
    <scope>NUCLEOTIDE SEQUENCE [LARGE SCALE GENOMIC DNA]</scope>
    <source>
        <strain evidence="7 8">DSM 53</strain>
    </source>
</reference>
<keyword evidence="3 5" id="KW-1133">Transmembrane helix</keyword>
<comment type="caution">
    <text evidence="7">The sequence shown here is derived from an EMBL/GenBank/DDBJ whole genome shotgun (WGS) entry which is preliminary data.</text>
</comment>
<feature type="transmembrane region" description="Helical" evidence="5">
    <location>
        <begin position="188"/>
        <end position="206"/>
    </location>
</feature>
<evidence type="ECO:0000313" key="7">
    <source>
        <dbReference type="EMBL" id="OOM65922.1"/>
    </source>
</evidence>
<reference evidence="6 9" key="2">
    <citation type="submission" date="2020-04" db="EMBL/GenBank/DDBJ databases">
        <authorList>
            <person name="Hitch T.C.A."/>
            <person name="Wylensek D."/>
            <person name="Clavel T."/>
        </authorList>
    </citation>
    <scope>NUCLEOTIDE SEQUENCE [LARGE SCALE GENOMIC DNA]</scope>
    <source>
        <strain evidence="6 9">WB01_NA02</strain>
    </source>
</reference>
<dbReference type="EMBL" id="LZZI01000002">
    <property type="protein sequence ID" value="OOM65922.1"/>
    <property type="molecule type" value="Genomic_DNA"/>
</dbReference>
<evidence type="ECO:0000313" key="6">
    <source>
        <dbReference type="EMBL" id="NMF05636.1"/>
    </source>
</evidence>
<evidence type="ECO:0000256" key="4">
    <source>
        <dbReference type="ARBA" id="ARBA00023136"/>
    </source>
</evidence>
<keyword evidence="4 5" id="KW-0472">Membrane</keyword>
<dbReference type="InterPro" id="IPR003810">
    <property type="entry name" value="Mntp/YtaF"/>
</dbReference>
<feature type="transmembrane region" description="Helical" evidence="5">
    <location>
        <begin position="38"/>
        <end position="61"/>
    </location>
</feature>
<evidence type="ECO:0000256" key="5">
    <source>
        <dbReference type="SAM" id="Phobius"/>
    </source>
</evidence>
<keyword evidence="2 5" id="KW-0812">Transmembrane</keyword>
<evidence type="ECO:0000256" key="1">
    <source>
        <dbReference type="ARBA" id="ARBA00022475"/>
    </source>
</evidence>
<name>A0A1S8SKR2_CLOBE</name>
<gene>
    <name evidence="7" type="primary">mntP_1</name>
    <name evidence="7" type="ORF">CLBCK_01070</name>
    <name evidence="6" type="ORF">HF849_12960</name>
</gene>
<feature type="transmembrane region" description="Helical" evidence="5">
    <location>
        <begin position="67"/>
        <end position="86"/>
    </location>
</feature>
<proteinExistence type="predicted"/>
<feature type="transmembrane region" description="Helical" evidence="5">
    <location>
        <begin position="157"/>
        <end position="176"/>
    </location>
</feature>
<dbReference type="Proteomes" id="UP000190973">
    <property type="component" value="Unassembled WGS sequence"/>
</dbReference>
<organism evidence="7 8">
    <name type="scientific">Clostridium beijerinckii</name>
    <name type="common">Clostridium MP</name>
    <dbReference type="NCBI Taxonomy" id="1520"/>
    <lineage>
        <taxon>Bacteria</taxon>
        <taxon>Bacillati</taxon>
        <taxon>Bacillota</taxon>
        <taxon>Clostridia</taxon>
        <taxon>Eubacteriales</taxon>
        <taxon>Clostridiaceae</taxon>
        <taxon>Clostridium</taxon>
    </lineage>
</organism>
<dbReference type="AlphaFoldDB" id="A0A1S8SKR2"/>
<evidence type="ECO:0000256" key="2">
    <source>
        <dbReference type="ARBA" id="ARBA00022692"/>
    </source>
</evidence>
<feature type="transmembrane region" description="Helical" evidence="5">
    <location>
        <begin position="6"/>
        <end position="26"/>
    </location>
</feature>
<evidence type="ECO:0000313" key="9">
    <source>
        <dbReference type="Proteomes" id="UP000587880"/>
    </source>
</evidence>
<dbReference type="EMBL" id="JABAGD010000021">
    <property type="protein sequence ID" value="NMF05636.1"/>
    <property type="molecule type" value="Genomic_DNA"/>
</dbReference>
<dbReference type="PANTHER" id="PTHR35529:SF2">
    <property type="entry name" value="SPORULATION PROTEIN YTAF-RELATED"/>
    <property type="match status" value="1"/>
</dbReference>
<dbReference type="PANTHER" id="PTHR35529">
    <property type="entry name" value="MANGANESE EFFLUX PUMP MNTP-RELATED"/>
    <property type="match status" value="1"/>
</dbReference>
<sequence length="207" mass="23146">MIFISPLLLAISTNIVTLSVFLSYGIKKIHLSKPNTILLAIVTSVGTFVSMYIGKLILPLIDPKVSNAFGAILLSYIGISFIVEYIRLEKKRLGYDTSFYYESSFKYKSILDDSYILNLDKSHNISIKECLALSTAISLNNICTNFAASITGVNLSISVFLNFIISILFVYIGYFNRNINFSKHLIRYSNVISGSVLIAFGIYEIFV</sequence>
<dbReference type="Proteomes" id="UP000587880">
    <property type="component" value="Unassembled WGS sequence"/>
</dbReference>
<evidence type="ECO:0000256" key="3">
    <source>
        <dbReference type="ARBA" id="ARBA00022989"/>
    </source>
</evidence>